<dbReference type="SUPFAM" id="SSF50998">
    <property type="entry name" value="Quinoprotein alcohol dehydrogenase-like"/>
    <property type="match status" value="1"/>
</dbReference>
<dbReference type="Pfam" id="PF13442">
    <property type="entry name" value="Cytochrome_CBB3"/>
    <property type="match status" value="1"/>
</dbReference>
<sequence>MKRFFILLFIAFLASCSNPKSDKTNKPYFTTWEHYLGDPERTHFSNLDEIDTTNVSQLKLAWSYKSGGLQEGRTTQIQTSPLVVDNVLYGVNAAIELFAVDAKTGEEIWKFSPKTKDESGLGLNRGLNYWKSDGEAPSRIFFSSGPKLYAINIQTGEPISSFGNNGSIDLRDGLGRDPNKLSVVSNTPGAVFKNILIQGTRVGEGPGSSPGHIRAYDVLTGEILWTFHTIPQPGELGYDTWPAEAYKKVGGANSWPGMALDTEKGIVYVPTGSAAFDWYGGDREGANLFANSLLALNANTGERIWHFQMVHHDIWDRDLPAPPNLLDIERDGQTIPAVAQVTKSGHVFVFNRITGDPLFPIEEKSYPTSTLIGEKEFETQPLPLKPVPFARQILTEADLYAPDRKAFVDDLVLGNETDATPTVLEKFKSITSKGQFIPMDTTGVILFPGADGGAEWGGAALDPRNGVMYVNANEMAWIIKMKEIGGDAEGSSLGQSLAQIHCARCHGGELQGLNGIPELQNVKLRLESDSIQTIIQKGRGAMPGMPNLSEEESDAIVDFLMGMEKPKDHRVEKTKIDVPYSISSFARFKDDRGYPVVKPPWGTLNAIDLNSGEYLWTVPLGHEESLNDPNVPVSGLENYGGPVITKGGVLFIAATKDEKIRAFNMKTGEQLWEDQLPAGGYATPITYQVDGKQYLVISCGGGKMGTASGDEYRAYALE</sequence>
<evidence type="ECO:0000256" key="3">
    <source>
        <dbReference type="ARBA" id="ARBA00022617"/>
    </source>
</evidence>
<dbReference type="Gene3D" id="1.10.760.10">
    <property type="entry name" value="Cytochrome c-like domain"/>
    <property type="match status" value="1"/>
</dbReference>
<organism evidence="10 11">
    <name type="scientific">Flagellimonas zhangzhouensis</name>
    <dbReference type="NCBI Taxonomy" id="1073328"/>
    <lineage>
        <taxon>Bacteria</taxon>
        <taxon>Pseudomonadati</taxon>
        <taxon>Bacteroidota</taxon>
        <taxon>Flavobacteriia</taxon>
        <taxon>Flavobacteriales</taxon>
        <taxon>Flavobacteriaceae</taxon>
        <taxon>Flagellimonas</taxon>
    </lineage>
</organism>
<dbReference type="GO" id="GO:0008876">
    <property type="term" value="F:quinoprotein glucose dehydrogenase activity"/>
    <property type="evidence" value="ECO:0007669"/>
    <property type="project" value="TreeGrafter"/>
</dbReference>
<dbReference type="PROSITE" id="PS51257">
    <property type="entry name" value="PROKAR_LIPOPROTEIN"/>
    <property type="match status" value="1"/>
</dbReference>
<evidence type="ECO:0000256" key="4">
    <source>
        <dbReference type="ARBA" id="ARBA00022723"/>
    </source>
</evidence>
<dbReference type="PROSITE" id="PS51007">
    <property type="entry name" value="CYTC"/>
    <property type="match status" value="1"/>
</dbReference>
<dbReference type="GO" id="GO:0046872">
    <property type="term" value="F:metal ion binding"/>
    <property type="evidence" value="ECO:0007669"/>
    <property type="project" value="UniProtKB-KW"/>
</dbReference>
<dbReference type="InterPro" id="IPR018391">
    <property type="entry name" value="PQQ_b-propeller_rpt"/>
</dbReference>
<feature type="domain" description="Cytochrome c" evidence="9">
    <location>
        <begin position="485"/>
        <end position="564"/>
    </location>
</feature>
<proteinExistence type="inferred from homology"/>
<dbReference type="EMBL" id="FNMY01000002">
    <property type="protein sequence ID" value="SDW64912.1"/>
    <property type="molecule type" value="Genomic_DNA"/>
</dbReference>
<evidence type="ECO:0000256" key="7">
    <source>
        <dbReference type="ARBA" id="ARBA00023004"/>
    </source>
</evidence>
<dbReference type="SMART" id="SM00564">
    <property type="entry name" value="PQQ"/>
    <property type="match status" value="5"/>
</dbReference>
<keyword evidence="5" id="KW-0732">Signal</keyword>
<protein>
    <submittedName>
        <fullName evidence="10">Quinoprotein glucose dehydrogenase</fullName>
    </submittedName>
</protein>
<dbReference type="STRING" id="1073328.SAMN05216294_0316"/>
<dbReference type="GO" id="GO:0009055">
    <property type="term" value="F:electron transfer activity"/>
    <property type="evidence" value="ECO:0007669"/>
    <property type="project" value="InterPro"/>
</dbReference>
<dbReference type="Pfam" id="PF01011">
    <property type="entry name" value="PQQ"/>
    <property type="match status" value="2"/>
</dbReference>
<name>A0A1H2V9C1_9FLAO</name>
<dbReference type="GO" id="GO:0020037">
    <property type="term" value="F:heme binding"/>
    <property type="evidence" value="ECO:0007669"/>
    <property type="project" value="InterPro"/>
</dbReference>
<evidence type="ECO:0000256" key="1">
    <source>
        <dbReference type="ARBA" id="ARBA00001931"/>
    </source>
</evidence>
<evidence type="ECO:0000256" key="6">
    <source>
        <dbReference type="ARBA" id="ARBA00023002"/>
    </source>
</evidence>
<reference evidence="11" key="1">
    <citation type="submission" date="2016-10" db="EMBL/GenBank/DDBJ databases">
        <authorList>
            <person name="Varghese N."/>
            <person name="Submissions S."/>
        </authorList>
    </citation>
    <scope>NUCLEOTIDE SEQUENCE [LARGE SCALE GENOMIC DNA]</scope>
    <source>
        <strain evidence="11">DSM 25030</strain>
    </source>
</reference>
<evidence type="ECO:0000256" key="2">
    <source>
        <dbReference type="ARBA" id="ARBA00008156"/>
    </source>
</evidence>
<dbReference type="AlphaFoldDB" id="A0A1H2V9C1"/>
<evidence type="ECO:0000313" key="10">
    <source>
        <dbReference type="EMBL" id="SDW64912.1"/>
    </source>
</evidence>
<dbReference type="PANTHER" id="PTHR32303">
    <property type="entry name" value="QUINOPROTEIN ALCOHOL DEHYDROGENASE (CYTOCHROME C)"/>
    <property type="match status" value="1"/>
</dbReference>
<dbReference type="OrthoDB" id="9794322at2"/>
<dbReference type="Proteomes" id="UP000199592">
    <property type="component" value="Unassembled WGS sequence"/>
</dbReference>
<dbReference type="InterPro" id="IPR002372">
    <property type="entry name" value="PQQ_rpt_dom"/>
</dbReference>
<accession>A0A1H2V9C1</accession>
<keyword evidence="7 8" id="KW-0408">Iron</keyword>
<dbReference type="InterPro" id="IPR011047">
    <property type="entry name" value="Quinoprotein_ADH-like_sf"/>
</dbReference>
<gene>
    <name evidence="10" type="ORF">SAMN04487892_1976</name>
</gene>
<dbReference type="InterPro" id="IPR036909">
    <property type="entry name" value="Cyt_c-like_dom_sf"/>
</dbReference>
<evidence type="ECO:0000256" key="8">
    <source>
        <dbReference type="PROSITE-ProRule" id="PRU00433"/>
    </source>
</evidence>
<dbReference type="CDD" id="cd10280">
    <property type="entry name" value="PQQ_mGDH"/>
    <property type="match status" value="1"/>
</dbReference>
<evidence type="ECO:0000259" key="9">
    <source>
        <dbReference type="PROSITE" id="PS51007"/>
    </source>
</evidence>
<comment type="similarity">
    <text evidence="2">Belongs to the bacterial PQQ dehydrogenase family.</text>
</comment>
<dbReference type="InterPro" id="IPR009056">
    <property type="entry name" value="Cyt_c-like_dom"/>
</dbReference>
<keyword evidence="3 8" id="KW-0349">Heme</keyword>
<dbReference type="SUPFAM" id="SSF46626">
    <property type="entry name" value="Cytochrome c"/>
    <property type="match status" value="1"/>
</dbReference>
<dbReference type="Gene3D" id="2.140.10.10">
    <property type="entry name" value="Quinoprotein alcohol dehydrogenase-like superfamily"/>
    <property type="match status" value="2"/>
</dbReference>
<dbReference type="InterPro" id="IPR017511">
    <property type="entry name" value="PQQ_mDH"/>
</dbReference>
<keyword evidence="4 8" id="KW-0479">Metal-binding</keyword>
<keyword evidence="11" id="KW-1185">Reference proteome</keyword>
<evidence type="ECO:0000313" key="11">
    <source>
        <dbReference type="Proteomes" id="UP000199592"/>
    </source>
</evidence>
<evidence type="ECO:0000256" key="5">
    <source>
        <dbReference type="ARBA" id="ARBA00022729"/>
    </source>
</evidence>
<dbReference type="RefSeq" id="WP_090291984.1">
    <property type="nucleotide sequence ID" value="NZ_FNKI01000001.1"/>
</dbReference>
<comment type="cofactor">
    <cofactor evidence="1">
        <name>pyrroloquinoline quinone</name>
        <dbReference type="ChEBI" id="CHEBI:58442"/>
    </cofactor>
</comment>
<dbReference type="PANTHER" id="PTHR32303:SF4">
    <property type="entry name" value="QUINOPROTEIN GLUCOSE DEHYDROGENASE"/>
    <property type="match status" value="1"/>
</dbReference>
<keyword evidence="6" id="KW-0560">Oxidoreductase</keyword>
<dbReference type="GO" id="GO:0016020">
    <property type="term" value="C:membrane"/>
    <property type="evidence" value="ECO:0007669"/>
    <property type="project" value="InterPro"/>
</dbReference>
<dbReference type="GO" id="GO:0048038">
    <property type="term" value="F:quinone binding"/>
    <property type="evidence" value="ECO:0007669"/>
    <property type="project" value="InterPro"/>
</dbReference>